<evidence type="ECO:0000256" key="5">
    <source>
        <dbReference type="SAM" id="MobiDB-lite"/>
    </source>
</evidence>
<evidence type="ECO:0000313" key="7">
    <source>
        <dbReference type="EMBL" id="CAE0420737.1"/>
    </source>
</evidence>
<feature type="region of interest" description="Disordered" evidence="5">
    <location>
        <begin position="1"/>
        <end position="30"/>
    </location>
</feature>
<dbReference type="InterPro" id="IPR001356">
    <property type="entry name" value="HD"/>
</dbReference>
<evidence type="ECO:0000259" key="6">
    <source>
        <dbReference type="PROSITE" id="PS50071"/>
    </source>
</evidence>
<evidence type="ECO:0000256" key="3">
    <source>
        <dbReference type="ARBA" id="ARBA00023242"/>
    </source>
</evidence>
<dbReference type="PANTHER" id="PTHR11850">
    <property type="entry name" value="HOMEOBOX PROTEIN TRANSCRIPTION FACTORS"/>
    <property type="match status" value="1"/>
</dbReference>
<protein>
    <recommendedName>
        <fullName evidence="6">Homeobox domain-containing protein</fullName>
    </recommendedName>
</protein>
<evidence type="ECO:0000256" key="1">
    <source>
        <dbReference type="ARBA" id="ARBA00023125"/>
    </source>
</evidence>
<reference evidence="7" key="1">
    <citation type="submission" date="2021-01" db="EMBL/GenBank/DDBJ databases">
        <authorList>
            <person name="Corre E."/>
            <person name="Pelletier E."/>
            <person name="Niang G."/>
            <person name="Scheremetjew M."/>
            <person name="Finn R."/>
            <person name="Kale V."/>
            <person name="Holt S."/>
            <person name="Cochrane G."/>
            <person name="Meng A."/>
            <person name="Brown T."/>
            <person name="Cohen L."/>
        </authorList>
    </citation>
    <scope>NUCLEOTIDE SEQUENCE</scope>
    <source>
        <strain evidence="7">CCMP127</strain>
    </source>
</reference>
<feature type="compositionally biased region" description="Polar residues" evidence="5">
    <location>
        <begin position="1"/>
        <end position="13"/>
    </location>
</feature>
<keyword evidence="3 4" id="KW-0539">Nucleus</keyword>
<sequence>MNMPDTASPSTRPRNAASSTTKAKKKTTSLPPETVEYLKAWMMSEEHIHHPYPTEQEKVKIMQDTGIELKQLTNWFVNNRKRYWKPRVEARLQNQTKTVPTMSSKTGATTSATAVPTASPIPIMSKAIAKVISTSSIASLDKSQQVTVTPMGSPARVMAVSEASCSASDAGSVSSADEDVSEQEHTIRIDLHVLKPVTGEDPTEADMTTLSNIPSDRILRTFKDCYITYRIPSNASLYQEQSRRDAELMRLKKQLLTVYYAENGSISSKKRPSCVLFEAVENMAPRPKYRRASVDTWKSACKEARHVHDEALPSLEEATQLFGYASN</sequence>
<feature type="domain" description="Homeobox" evidence="6">
    <location>
        <begin position="21"/>
        <end position="86"/>
    </location>
</feature>
<dbReference type="Gene3D" id="1.10.10.60">
    <property type="entry name" value="Homeodomain-like"/>
    <property type="match status" value="1"/>
</dbReference>
<evidence type="ECO:0000256" key="4">
    <source>
        <dbReference type="PROSITE-ProRule" id="PRU00108"/>
    </source>
</evidence>
<organism evidence="7">
    <name type="scientific">Amphora coffeiformis</name>
    <dbReference type="NCBI Taxonomy" id="265554"/>
    <lineage>
        <taxon>Eukaryota</taxon>
        <taxon>Sar</taxon>
        <taxon>Stramenopiles</taxon>
        <taxon>Ochrophyta</taxon>
        <taxon>Bacillariophyta</taxon>
        <taxon>Bacillariophyceae</taxon>
        <taxon>Bacillariophycidae</taxon>
        <taxon>Thalassiophysales</taxon>
        <taxon>Catenulaceae</taxon>
        <taxon>Amphora</taxon>
    </lineage>
</organism>
<dbReference type="GO" id="GO:0003677">
    <property type="term" value="F:DNA binding"/>
    <property type="evidence" value="ECO:0007669"/>
    <property type="project" value="UniProtKB-UniRule"/>
</dbReference>
<name>A0A7S3LEM4_9STRA</name>
<gene>
    <name evidence="7" type="ORF">ACOF00016_LOCUS17436</name>
</gene>
<dbReference type="SMART" id="SM00389">
    <property type="entry name" value="HOX"/>
    <property type="match status" value="1"/>
</dbReference>
<dbReference type="AlphaFoldDB" id="A0A7S3LEM4"/>
<feature type="DNA-binding region" description="Homeobox" evidence="4">
    <location>
        <begin position="23"/>
        <end position="87"/>
    </location>
</feature>
<dbReference type="InterPro" id="IPR009057">
    <property type="entry name" value="Homeodomain-like_sf"/>
</dbReference>
<comment type="subcellular location">
    <subcellularLocation>
        <location evidence="4">Nucleus</location>
    </subcellularLocation>
</comment>
<dbReference type="CDD" id="cd00086">
    <property type="entry name" value="homeodomain"/>
    <property type="match status" value="1"/>
</dbReference>
<keyword evidence="1 4" id="KW-0238">DNA-binding</keyword>
<dbReference type="EMBL" id="HBIM01023569">
    <property type="protein sequence ID" value="CAE0420737.1"/>
    <property type="molecule type" value="Transcribed_RNA"/>
</dbReference>
<dbReference type="InterPro" id="IPR050224">
    <property type="entry name" value="TALE_homeobox"/>
</dbReference>
<dbReference type="PROSITE" id="PS50071">
    <property type="entry name" value="HOMEOBOX_2"/>
    <property type="match status" value="1"/>
</dbReference>
<dbReference type="InterPro" id="IPR008422">
    <property type="entry name" value="KN_HD"/>
</dbReference>
<dbReference type="Pfam" id="PF05920">
    <property type="entry name" value="Homeobox_KN"/>
    <property type="match status" value="1"/>
</dbReference>
<dbReference type="GO" id="GO:0005634">
    <property type="term" value="C:nucleus"/>
    <property type="evidence" value="ECO:0007669"/>
    <property type="project" value="UniProtKB-SubCell"/>
</dbReference>
<dbReference type="SUPFAM" id="SSF46689">
    <property type="entry name" value="Homeodomain-like"/>
    <property type="match status" value="1"/>
</dbReference>
<keyword evidence="2 4" id="KW-0371">Homeobox</keyword>
<evidence type="ECO:0000256" key="2">
    <source>
        <dbReference type="ARBA" id="ARBA00023155"/>
    </source>
</evidence>
<accession>A0A7S3LEM4</accession>
<dbReference type="GO" id="GO:0006355">
    <property type="term" value="P:regulation of DNA-templated transcription"/>
    <property type="evidence" value="ECO:0007669"/>
    <property type="project" value="InterPro"/>
</dbReference>
<proteinExistence type="predicted"/>